<protein>
    <recommendedName>
        <fullName evidence="6">40S ribosomal protein S21</fullName>
    </recommendedName>
</protein>
<evidence type="ECO:0000313" key="5">
    <source>
        <dbReference type="Proteomes" id="UP001515480"/>
    </source>
</evidence>
<dbReference type="Proteomes" id="UP001515480">
    <property type="component" value="Unassembled WGS sequence"/>
</dbReference>
<evidence type="ECO:0000313" key="4">
    <source>
        <dbReference type="EMBL" id="KAL1504612.1"/>
    </source>
</evidence>
<keyword evidence="3" id="KW-0687">Ribonucleoprotein</keyword>
<dbReference type="Pfam" id="PF01249">
    <property type="entry name" value="Ribosomal_S21e"/>
    <property type="match status" value="1"/>
</dbReference>
<dbReference type="EMBL" id="JBGBPQ010000019">
    <property type="protein sequence ID" value="KAL1504612.1"/>
    <property type="molecule type" value="Genomic_DNA"/>
</dbReference>
<dbReference type="InterPro" id="IPR018279">
    <property type="entry name" value="Ribosomal_eS21_CS"/>
</dbReference>
<organism evidence="4 5">
    <name type="scientific">Prymnesium parvum</name>
    <name type="common">Toxic golden alga</name>
    <dbReference type="NCBI Taxonomy" id="97485"/>
    <lineage>
        <taxon>Eukaryota</taxon>
        <taxon>Haptista</taxon>
        <taxon>Haptophyta</taxon>
        <taxon>Prymnesiophyceae</taxon>
        <taxon>Prymnesiales</taxon>
        <taxon>Prymnesiaceae</taxon>
        <taxon>Prymnesium</taxon>
    </lineage>
</organism>
<comment type="caution">
    <text evidence="4">The sequence shown here is derived from an EMBL/GenBank/DDBJ whole genome shotgun (WGS) entry which is preliminary data.</text>
</comment>
<evidence type="ECO:0008006" key="6">
    <source>
        <dbReference type="Google" id="ProtNLM"/>
    </source>
</evidence>
<dbReference type="InterPro" id="IPR001931">
    <property type="entry name" value="Ribosomal_eS21"/>
</dbReference>
<name>A0AB34IQY2_PRYPA</name>
<dbReference type="GO" id="GO:0005829">
    <property type="term" value="C:cytosol"/>
    <property type="evidence" value="ECO:0007669"/>
    <property type="project" value="UniProtKB-ARBA"/>
</dbReference>
<dbReference type="InterPro" id="IPR038579">
    <property type="entry name" value="Ribosomal_eS21_sf"/>
</dbReference>
<accession>A0AB34IQY2</accession>
<keyword evidence="2" id="KW-0689">Ribosomal protein</keyword>
<dbReference type="AlphaFoldDB" id="A0AB34IQY2"/>
<sequence>MPTSLGELLPGTMSAAGMHNSEGVNVDLYIPRKCSATNRLIQAKDKASIQLNIGHVNAAGVYTGEFTPLALCGFVRAMGEADGNLDRLWTKCYDESKLAGVEI</sequence>
<dbReference type="GO" id="GO:0003735">
    <property type="term" value="F:structural constituent of ribosome"/>
    <property type="evidence" value="ECO:0007669"/>
    <property type="project" value="InterPro"/>
</dbReference>
<gene>
    <name evidence="4" type="ORF">AB1Y20_008396</name>
</gene>
<evidence type="ECO:0000256" key="3">
    <source>
        <dbReference type="ARBA" id="ARBA00023274"/>
    </source>
</evidence>
<keyword evidence="5" id="KW-1185">Reference proteome</keyword>
<evidence type="ECO:0000256" key="1">
    <source>
        <dbReference type="ARBA" id="ARBA00010228"/>
    </source>
</evidence>
<evidence type="ECO:0000256" key="2">
    <source>
        <dbReference type="ARBA" id="ARBA00022980"/>
    </source>
</evidence>
<dbReference type="PROSITE" id="PS00996">
    <property type="entry name" value="RIBOSOMAL_S21E"/>
    <property type="match status" value="1"/>
</dbReference>
<dbReference type="PANTHER" id="PTHR10442">
    <property type="entry name" value="40S RIBOSOMAL PROTEIN S21"/>
    <property type="match status" value="1"/>
</dbReference>
<dbReference type="Gene3D" id="3.30.1230.20">
    <property type="match status" value="1"/>
</dbReference>
<reference evidence="4 5" key="1">
    <citation type="journal article" date="2024" name="Science">
        <title>Giant polyketide synthase enzymes in the biosynthesis of giant marine polyether toxins.</title>
        <authorList>
            <person name="Fallon T.R."/>
            <person name="Shende V.V."/>
            <person name="Wierzbicki I.H."/>
            <person name="Pendleton A.L."/>
            <person name="Watervoot N.F."/>
            <person name="Auber R.P."/>
            <person name="Gonzalez D.J."/>
            <person name="Wisecaver J.H."/>
            <person name="Moore B.S."/>
        </authorList>
    </citation>
    <scope>NUCLEOTIDE SEQUENCE [LARGE SCALE GENOMIC DNA]</scope>
    <source>
        <strain evidence="4 5">12B1</strain>
    </source>
</reference>
<dbReference type="GO" id="GO:0005840">
    <property type="term" value="C:ribosome"/>
    <property type="evidence" value="ECO:0007669"/>
    <property type="project" value="UniProtKB-KW"/>
</dbReference>
<dbReference type="GO" id="GO:0006412">
    <property type="term" value="P:translation"/>
    <property type="evidence" value="ECO:0007669"/>
    <property type="project" value="InterPro"/>
</dbReference>
<proteinExistence type="inferred from homology"/>
<comment type="similarity">
    <text evidence="1">Belongs to the eukaryotic ribosomal protein eS21 family.</text>
</comment>
<dbReference type="GO" id="GO:1990904">
    <property type="term" value="C:ribonucleoprotein complex"/>
    <property type="evidence" value="ECO:0007669"/>
    <property type="project" value="UniProtKB-KW"/>
</dbReference>